<evidence type="ECO:0000313" key="2">
    <source>
        <dbReference type="Proteomes" id="UP000799444"/>
    </source>
</evidence>
<evidence type="ECO:0000313" key="1">
    <source>
        <dbReference type="EMBL" id="KAF2735507.1"/>
    </source>
</evidence>
<gene>
    <name evidence="1" type="ORF">EJ04DRAFT_195986</name>
</gene>
<name>A0A9P4V0N9_9PLEO</name>
<protein>
    <submittedName>
        <fullName evidence="1">Uncharacterized protein</fullName>
    </submittedName>
</protein>
<keyword evidence="2" id="KW-1185">Reference proteome</keyword>
<proteinExistence type="predicted"/>
<sequence>MLRGPRCSPAAFGFVAEGPAVQREVARAAAHAEPCTKGPKLPFCLNQSPSPNPFQSAINSVHAAVPPISAARTKQAGMALICSCTTRGTRDTAAGCRIWLLQRQKTTSRLRIARRQSRAVSAIVALHPMAPFAVAVVSSAAAVARGVPFEGERAVICTRGIRAHHSSRRTFMASTKTPLDAPCWSTAPRRAPARARIGREQALISCATETGEANPR</sequence>
<dbReference type="EMBL" id="ML996135">
    <property type="protein sequence ID" value="KAF2735507.1"/>
    <property type="molecule type" value="Genomic_DNA"/>
</dbReference>
<dbReference type="Proteomes" id="UP000799444">
    <property type="component" value="Unassembled WGS sequence"/>
</dbReference>
<reference evidence="1" key="1">
    <citation type="journal article" date="2020" name="Stud. Mycol.">
        <title>101 Dothideomycetes genomes: a test case for predicting lifestyles and emergence of pathogens.</title>
        <authorList>
            <person name="Haridas S."/>
            <person name="Albert R."/>
            <person name="Binder M."/>
            <person name="Bloem J."/>
            <person name="Labutti K."/>
            <person name="Salamov A."/>
            <person name="Andreopoulos B."/>
            <person name="Baker S."/>
            <person name="Barry K."/>
            <person name="Bills G."/>
            <person name="Bluhm B."/>
            <person name="Cannon C."/>
            <person name="Castanera R."/>
            <person name="Culley D."/>
            <person name="Daum C."/>
            <person name="Ezra D."/>
            <person name="Gonzalez J."/>
            <person name="Henrissat B."/>
            <person name="Kuo A."/>
            <person name="Liang C."/>
            <person name="Lipzen A."/>
            <person name="Lutzoni F."/>
            <person name="Magnuson J."/>
            <person name="Mondo S."/>
            <person name="Nolan M."/>
            <person name="Ohm R."/>
            <person name="Pangilinan J."/>
            <person name="Park H.-J."/>
            <person name="Ramirez L."/>
            <person name="Alfaro M."/>
            <person name="Sun H."/>
            <person name="Tritt A."/>
            <person name="Yoshinaga Y."/>
            <person name="Zwiers L.-H."/>
            <person name="Turgeon B."/>
            <person name="Goodwin S."/>
            <person name="Spatafora J."/>
            <person name="Crous P."/>
            <person name="Grigoriev I."/>
        </authorList>
    </citation>
    <scope>NUCLEOTIDE SEQUENCE</scope>
    <source>
        <strain evidence="1">CBS 125425</strain>
    </source>
</reference>
<comment type="caution">
    <text evidence="1">The sequence shown here is derived from an EMBL/GenBank/DDBJ whole genome shotgun (WGS) entry which is preliminary data.</text>
</comment>
<organism evidence="1 2">
    <name type="scientific">Polyplosphaeria fusca</name>
    <dbReference type="NCBI Taxonomy" id="682080"/>
    <lineage>
        <taxon>Eukaryota</taxon>
        <taxon>Fungi</taxon>
        <taxon>Dikarya</taxon>
        <taxon>Ascomycota</taxon>
        <taxon>Pezizomycotina</taxon>
        <taxon>Dothideomycetes</taxon>
        <taxon>Pleosporomycetidae</taxon>
        <taxon>Pleosporales</taxon>
        <taxon>Tetraplosphaeriaceae</taxon>
        <taxon>Polyplosphaeria</taxon>
    </lineage>
</organism>
<dbReference type="AlphaFoldDB" id="A0A9P4V0N9"/>
<accession>A0A9P4V0N9</accession>